<dbReference type="AlphaFoldDB" id="A0A8X7BZN6"/>
<protein>
    <submittedName>
        <fullName evidence="1">Uncharacterized protein</fullName>
    </submittedName>
</protein>
<dbReference type="EMBL" id="BMAV01006527">
    <property type="protein sequence ID" value="GFY48557.1"/>
    <property type="molecule type" value="Genomic_DNA"/>
</dbReference>
<sequence>MHFQTEWKERDFLKKLSSFTLRSNSSEPSDQSSENSSVIPMIQNSKYLFYDYIEKKLIVDNADFEEEEKDLIDIFNSNSTFLHNNTNLNLFENGSYNEACHIYPISTNASLENHTDEERVEENLDDLHHTDKNVDYYTDEDLKENIVDYISYK</sequence>
<name>A0A8X7BZN6_9ARAC</name>
<accession>A0A8X7BZN6</accession>
<evidence type="ECO:0000313" key="2">
    <source>
        <dbReference type="Proteomes" id="UP000886998"/>
    </source>
</evidence>
<reference evidence="1" key="1">
    <citation type="submission" date="2020-08" db="EMBL/GenBank/DDBJ databases">
        <title>Multicomponent nature underlies the extraordinary mechanical properties of spider dragline silk.</title>
        <authorList>
            <person name="Kono N."/>
            <person name="Nakamura H."/>
            <person name="Mori M."/>
            <person name="Yoshida Y."/>
            <person name="Ohtoshi R."/>
            <person name="Malay A.D."/>
            <person name="Moran D.A.P."/>
            <person name="Tomita M."/>
            <person name="Numata K."/>
            <person name="Arakawa K."/>
        </authorList>
    </citation>
    <scope>NUCLEOTIDE SEQUENCE</scope>
</reference>
<dbReference type="Proteomes" id="UP000886998">
    <property type="component" value="Unassembled WGS sequence"/>
</dbReference>
<proteinExistence type="predicted"/>
<gene>
    <name evidence="1" type="ORF">TNIN_229261</name>
</gene>
<organism evidence="1 2">
    <name type="scientific">Trichonephila inaurata madagascariensis</name>
    <dbReference type="NCBI Taxonomy" id="2747483"/>
    <lineage>
        <taxon>Eukaryota</taxon>
        <taxon>Metazoa</taxon>
        <taxon>Ecdysozoa</taxon>
        <taxon>Arthropoda</taxon>
        <taxon>Chelicerata</taxon>
        <taxon>Arachnida</taxon>
        <taxon>Araneae</taxon>
        <taxon>Araneomorphae</taxon>
        <taxon>Entelegynae</taxon>
        <taxon>Araneoidea</taxon>
        <taxon>Nephilidae</taxon>
        <taxon>Trichonephila</taxon>
        <taxon>Trichonephila inaurata</taxon>
    </lineage>
</organism>
<keyword evidence="2" id="KW-1185">Reference proteome</keyword>
<comment type="caution">
    <text evidence="1">The sequence shown here is derived from an EMBL/GenBank/DDBJ whole genome shotgun (WGS) entry which is preliminary data.</text>
</comment>
<evidence type="ECO:0000313" key="1">
    <source>
        <dbReference type="EMBL" id="GFY48557.1"/>
    </source>
</evidence>